<keyword evidence="3" id="KW-1185">Reference proteome</keyword>
<dbReference type="EMBL" id="PEJP01000012">
    <property type="protein sequence ID" value="RYO69857.1"/>
    <property type="molecule type" value="Genomic_DNA"/>
</dbReference>
<evidence type="ECO:0000256" key="1">
    <source>
        <dbReference type="SAM" id="SignalP"/>
    </source>
</evidence>
<dbReference type="OrthoDB" id="10414625at2759"/>
<comment type="caution">
    <text evidence="2">The sequence shown here is derived from an EMBL/GenBank/DDBJ whole genome shotgun (WGS) entry which is preliminary data.</text>
</comment>
<organism evidence="2 3">
    <name type="scientific">Alternaria arborescens</name>
    <dbReference type="NCBI Taxonomy" id="156630"/>
    <lineage>
        <taxon>Eukaryota</taxon>
        <taxon>Fungi</taxon>
        <taxon>Dikarya</taxon>
        <taxon>Ascomycota</taxon>
        <taxon>Pezizomycotina</taxon>
        <taxon>Dothideomycetes</taxon>
        <taxon>Pleosporomycetidae</taxon>
        <taxon>Pleosporales</taxon>
        <taxon>Pleosporineae</taxon>
        <taxon>Pleosporaceae</taxon>
        <taxon>Alternaria</taxon>
        <taxon>Alternaria sect. Alternaria</taxon>
    </lineage>
</organism>
<name>A0A4Q4SGZ3_9PLEO</name>
<dbReference type="AlphaFoldDB" id="A0A4Q4SGZ3"/>
<feature type="chain" id="PRO_5020276993" description="CBM1 domain-containing protein" evidence="1">
    <location>
        <begin position="28"/>
        <end position="160"/>
    </location>
</feature>
<evidence type="ECO:0000313" key="3">
    <source>
        <dbReference type="Proteomes" id="UP000293823"/>
    </source>
</evidence>
<dbReference type="Proteomes" id="UP000293823">
    <property type="component" value="Unassembled WGS sequence"/>
</dbReference>
<proteinExistence type="predicted"/>
<protein>
    <recommendedName>
        <fullName evidence="4">CBM1 domain-containing protein</fullName>
    </recommendedName>
</protein>
<accession>A0A4Q4SGZ3</accession>
<reference evidence="3" key="1">
    <citation type="journal article" date="2019" name="bioRxiv">
        <title>Genomics, evolutionary history and diagnostics of the Alternaria alternata species group including apple and Asian pear pathotypes.</title>
        <authorList>
            <person name="Armitage A.D."/>
            <person name="Cockerton H.M."/>
            <person name="Sreenivasaprasad S."/>
            <person name="Woodhall J.W."/>
            <person name="Lane C.R."/>
            <person name="Harrison R.J."/>
            <person name="Clarkson J.P."/>
        </authorList>
    </citation>
    <scope>NUCLEOTIDE SEQUENCE [LARGE SCALE GENOMIC DNA]</scope>
    <source>
        <strain evidence="3">RGR 97.0016</strain>
    </source>
</reference>
<evidence type="ECO:0000313" key="2">
    <source>
        <dbReference type="EMBL" id="RYO69857.1"/>
    </source>
</evidence>
<evidence type="ECO:0008006" key="4">
    <source>
        <dbReference type="Google" id="ProtNLM"/>
    </source>
</evidence>
<gene>
    <name evidence="2" type="ORF">AA0113_g3823</name>
</gene>
<keyword evidence="1" id="KW-0732">Signal</keyword>
<feature type="signal peptide" evidence="1">
    <location>
        <begin position="1"/>
        <end position="27"/>
    </location>
</feature>
<sequence>MHPSFAVPQLSFATSIIILLIPSTAIASAIAKSACTISALSPTTAATTTTAANTTIETSSWATFPSPRTASTTVAAFPATTTTALWQIDPMCLPGVAQCHHFGDRFRYCNVTGYWVPNYCGGDWICCAYSSRNGIGPMCEDRAECEVVGRPGMMGLERWE</sequence>